<dbReference type="InterPro" id="IPR001680">
    <property type="entry name" value="WD40_rpt"/>
</dbReference>
<organism evidence="4 5">
    <name type="scientific">Haematococcus lacustris</name>
    <name type="common">Green alga</name>
    <name type="synonym">Haematococcus pluvialis</name>
    <dbReference type="NCBI Taxonomy" id="44745"/>
    <lineage>
        <taxon>Eukaryota</taxon>
        <taxon>Viridiplantae</taxon>
        <taxon>Chlorophyta</taxon>
        <taxon>core chlorophytes</taxon>
        <taxon>Chlorophyceae</taxon>
        <taxon>CS clade</taxon>
        <taxon>Chlamydomonadales</taxon>
        <taxon>Haematococcaceae</taxon>
        <taxon>Haematococcus</taxon>
    </lineage>
</organism>
<dbReference type="Pfam" id="PF00400">
    <property type="entry name" value="WD40"/>
    <property type="match status" value="1"/>
</dbReference>
<dbReference type="InterPro" id="IPR051075">
    <property type="entry name" value="SCF_subunit_WD-repeat"/>
</dbReference>
<gene>
    <name evidence="4" type="ORF">HaLaN_24018</name>
</gene>
<dbReference type="CDD" id="cd09917">
    <property type="entry name" value="F-box_SF"/>
    <property type="match status" value="1"/>
</dbReference>
<evidence type="ECO:0000256" key="1">
    <source>
        <dbReference type="ARBA" id="ARBA00022786"/>
    </source>
</evidence>
<keyword evidence="2" id="KW-0853">WD repeat</keyword>
<dbReference type="SMART" id="SM00320">
    <property type="entry name" value="WD40"/>
    <property type="match status" value="3"/>
</dbReference>
<evidence type="ECO:0000313" key="4">
    <source>
        <dbReference type="EMBL" id="GFH25961.1"/>
    </source>
</evidence>
<accession>A0A699ZU83</accession>
<evidence type="ECO:0000313" key="5">
    <source>
        <dbReference type="Proteomes" id="UP000485058"/>
    </source>
</evidence>
<feature type="non-terminal residue" evidence="4">
    <location>
        <position position="208"/>
    </location>
</feature>
<dbReference type="Proteomes" id="UP000485058">
    <property type="component" value="Unassembled WGS sequence"/>
</dbReference>
<dbReference type="InterPro" id="IPR036322">
    <property type="entry name" value="WD40_repeat_dom_sf"/>
</dbReference>
<reference evidence="4 5" key="1">
    <citation type="submission" date="2020-02" db="EMBL/GenBank/DDBJ databases">
        <title>Draft genome sequence of Haematococcus lacustris strain NIES-144.</title>
        <authorList>
            <person name="Morimoto D."/>
            <person name="Nakagawa S."/>
            <person name="Yoshida T."/>
            <person name="Sawayama S."/>
        </authorList>
    </citation>
    <scope>NUCLEOTIDE SEQUENCE [LARGE SCALE GENOMIC DNA]</scope>
    <source>
        <strain evidence="4 5">NIES-144</strain>
    </source>
</reference>
<feature type="region of interest" description="Disordered" evidence="3">
    <location>
        <begin position="171"/>
        <end position="208"/>
    </location>
</feature>
<dbReference type="EMBL" id="BLLF01002972">
    <property type="protein sequence ID" value="GFH25961.1"/>
    <property type="molecule type" value="Genomic_DNA"/>
</dbReference>
<proteinExistence type="predicted"/>
<evidence type="ECO:0000256" key="3">
    <source>
        <dbReference type="SAM" id="MobiDB-lite"/>
    </source>
</evidence>
<dbReference type="PROSITE" id="PS50082">
    <property type="entry name" value="WD_REPEATS_2"/>
    <property type="match status" value="1"/>
</dbReference>
<keyword evidence="1" id="KW-0833">Ubl conjugation pathway</keyword>
<comment type="caution">
    <text evidence="4">The sequence shown here is derived from an EMBL/GenBank/DDBJ whole genome shotgun (WGS) entry which is preliminary data.</text>
</comment>
<dbReference type="Gene3D" id="2.130.10.10">
    <property type="entry name" value="YVTN repeat-like/Quinoprotein amine dehydrogenase"/>
    <property type="match status" value="1"/>
</dbReference>
<dbReference type="SUPFAM" id="SSF50978">
    <property type="entry name" value="WD40 repeat-like"/>
    <property type="match status" value="1"/>
</dbReference>
<evidence type="ECO:0000256" key="2">
    <source>
        <dbReference type="PROSITE-ProRule" id="PRU00221"/>
    </source>
</evidence>
<feature type="repeat" description="WD" evidence="2">
    <location>
        <begin position="87"/>
        <end position="127"/>
    </location>
</feature>
<dbReference type="PANTHER" id="PTHR19872">
    <property type="entry name" value="UBIQUITIN LIGASE SPECIFICITY FACTOR/HREP PROTEIN"/>
    <property type="match status" value="1"/>
</dbReference>
<dbReference type="PROSITE" id="PS50294">
    <property type="entry name" value="WD_REPEATS_REGION"/>
    <property type="match status" value="1"/>
</dbReference>
<name>A0A699ZU83_HAELA</name>
<dbReference type="AlphaFoldDB" id="A0A699ZU83"/>
<dbReference type="InterPro" id="IPR015943">
    <property type="entry name" value="WD40/YVTN_repeat-like_dom_sf"/>
</dbReference>
<keyword evidence="5" id="KW-1185">Reference proteome</keyword>
<protein>
    <submittedName>
        <fullName evidence="4">Uncharacterized protein</fullName>
    </submittedName>
</protein>
<dbReference type="PANTHER" id="PTHR19872:SF9">
    <property type="entry name" value="UBIQUITIN-BINDING SDF UBIQUITIN LIGASE COMPLEX SUBUNIT"/>
    <property type="match status" value="1"/>
</dbReference>
<sequence>MDEDEDEAQRERCLPQHCWLQMLEQLPVREVCMLARVNRAEGRALARCLATGRVTCLAFDEQLLVSGCSQAGLKVWSMDELKCSRSLRGHEGAITGVGILGHGMVVSGGEDGHIKVWDAASAGAVLDLDCGQPCGALQVHPASGQLVCSGYGVQLWDLSAAQLLHTLELGPDSGPLASQPGASTPGPDIHPGLHLQPNHPTHDLAPGV</sequence>